<dbReference type="Proteomes" id="UP000325289">
    <property type="component" value="Unassembled WGS sequence"/>
</dbReference>
<evidence type="ECO:0000256" key="2">
    <source>
        <dbReference type="SAM" id="Phobius"/>
    </source>
</evidence>
<feature type="compositionally biased region" description="Polar residues" evidence="1">
    <location>
        <begin position="106"/>
        <end position="116"/>
    </location>
</feature>
<feature type="compositionally biased region" description="Basic and acidic residues" evidence="1">
    <location>
        <begin position="93"/>
        <end position="105"/>
    </location>
</feature>
<reference evidence="3 4" key="1">
    <citation type="submission" date="2016-10" db="EMBL/GenBank/DDBJ databases">
        <authorList>
            <person name="Varghese N."/>
            <person name="Submissions S."/>
        </authorList>
    </citation>
    <scope>NUCLEOTIDE SEQUENCE [LARGE SCALE GENOMIC DNA]</scope>
    <source>
        <strain evidence="4">YIM D21,KCTC 23444,ACCC 10710</strain>
    </source>
</reference>
<evidence type="ECO:0000313" key="3">
    <source>
        <dbReference type="EMBL" id="SFE69592.1"/>
    </source>
</evidence>
<feature type="transmembrane region" description="Helical" evidence="2">
    <location>
        <begin position="6"/>
        <end position="28"/>
    </location>
</feature>
<dbReference type="EMBL" id="FOMS01000014">
    <property type="protein sequence ID" value="SFE69592.1"/>
    <property type="molecule type" value="Genomic_DNA"/>
</dbReference>
<keyword evidence="2" id="KW-0812">Transmembrane</keyword>
<evidence type="ECO:0000256" key="1">
    <source>
        <dbReference type="SAM" id="MobiDB-lite"/>
    </source>
</evidence>
<keyword evidence="2" id="KW-0472">Membrane</keyword>
<dbReference type="AlphaFoldDB" id="A0A1I2CN95"/>
<sequence>MTPEVQVAFAGIALALASVAMVKTMIWFDKREARLRKLEADLHALQAARPVDNTAAASTLVAAFGMGVALALQMRGGAAPKASGDRGGATNRPEARKGTSIDEHSVTVTTAATSGL</sequence>
<protein>
    <submittedName>
        <fullName evidence="3">Uncharacterized protein</fullName>
    </submittedName>
</protein>
<keyword evidence="2" id="KW-1133">Transmembrane helix</keyword>
<dbReference type="RefSeq" id="WP_149757783.1">
    <property type="nucleotide sequence ID" value="NZ_FOMS01000014.1"/>
</dbReference>
<proteinExistence type="predicted"/>
<accession>A0A1I2CN95</accession>
<keyword evidence="4" id="KW-1185">Reference proteome</keyword>
<name>A0A1I2CN95_9RHOB</name>
<evidence type="ECO:0000313" key="4">
    <source>
        <dbReference type="Proteomes" id="UP000325289"/>
    </source>
</evidence>
<gene>
    <name evidence="3" type="ORF">SAMN04515678_1149</name>
</gene>
<organism evidence="3 4">
    <name type="scientific">Roseivivax sediminis</name>
    <dbReference type="NCBI Taxonomy" id="936889"/>
    <lineage>
        <taxon>Bacteria</taxon>
        <taxon>Pseudomonadati</taxon>
        <taxon>Pseudomonadota</taxon>
        <taxon>Alphaproteobacteria</taxon>
        <taxon>Rhodobacterales</taxon>
        <taxon>Roseobacteraceae</taxon>
        <taxon>Roseivivax</taxon>
    </lineage>
</organism>
<feature type="region of interest" description="Disordered" evidence="1">
    <location>
        <begin position="78"/>
        <end position="116"/>
    </location>
</feature>